<sequence>MAGVSPLRQRGLYIPLRSNALVEPIATKVVAAAPAVAMGPLALRPVDSTKLVDVANPFEMPLPVDVPKSVDAADGLATASTLRRSPLQSTRSRFRYTTCPGCGNIPLADSIFCRRCGHRLLEGQNVQSLEAELESLRALHVKEITWWQFSLENLRKENEALKLAGAQQENRADQSLQLSEQVKELSRQLAVSKREIELMREDLLERSTDLAAANRRNAELTALVEKYVENEGRFEEVLQSERQRISEEASAQVTAAEMREQALRGRCKLLQACCFRLWWCLDADLPGLDLASAAESHGQARQDVDSIPTRRMPLPADWRSILQFQAKLFHSFADASSPKLQQEAFLACRLPPRSVRRLLQVGKRRTCLMWL</sequence>
<organism evidence="2 3">
    <name type="scientific">Effrenium voratum</name>
    <dbReference type="NCBI Taxonomy" id="2562239"/>
    <lineage>
        <taxon>Eukaryota</taxon>
        <taxon>Sar</taxon>
        <taxon>Alveolata</taxon>
        <taxon>Dinophyceae</taxon>
        <taxon>Suessiales</taxon>
        <taxon>Symbiodiniaceae</taxon>
        <taxon>Effrenium</taxon>
    </lineage>
</organism>
<dbReference type="AlphaFoldDB" id="A0AA36IAX1"/>
<dbReference type="EMBL" id="CAUJNA010001062">
    <property type="protein sequence ID" value="CAJ1383932.1"/>
    <property type="molecule type" value="Genomic_DNA"/>
</dbReference>
<protein>
    <submittedName>
        <fullName evidence="2">Uncharacterized protein</fullName>
    </submittedName>
</protein>
<dbReference type="Proteomes" id="UP001178507">
    <property type="component" value="Unassembled WGS sequence"/>
</dbReference>
<keyword evidence="3" id="KW-1185">Reference proteome</keyword>
<evidence type="ECO:0000313" key="3">
    <source>
        <dbReference type="Proteomes" id="UP001178507"/>
    </source>
</evidence>
<name>A0AA36IAX1_9DINO</name>
<comment type="caution">
    <text evidence="2">The sequence shown here is derived from an EMBL/GenBank/DDBJ whole genome shotgun (WGS) entry which is preliminary data.</text>
</comment>
<evidence type="ECO:0000256" key="1">
    <source>
        <dbReference type="SAM" id="Coils"/>
    </source>
</evidence>
<proteinExistence type="predicted"/>
<accession>A0AA36IAX1</accession>
<gene>
    <name evidence="2" type="ORF">EVOR1521_LOCUS10914</name>
</gene>
<evidence type="ECO:0000313" key="2">
    <source>
        <dbReference type="EMBL" id="CAJ1383932.1"/>
    </source>
</evidence>
<keyword evidence="1" id="KW-0175">Coiled coil</keyword>
<reference evidence="2" key="1">
    <citation type="submission" date="2023-08" db="EMBL/GenBank/DDBJ databases">
        <authorList>
            <person name="Chen Y."/>
            <person name="Shah S."/>
            <person name="Dougan E. K."/>
            <person name="Thang M."/>
            <person name="Chan C."/>
        </authorList>
    </citation>
    <scope>NUCLEOTIDE SEQUENCE</scope>
</reference>
<feature type="coiled-coil region" evidence="1">
    <location>
        <begin position="151"/>
        <end position="230"/>
    </location>
</feature>